<dbReference type="Pfam" id="PF09745">
    <property type="entry name" value="NSRP1_N"/>
    <property type="match status" value="1"/>
</dbReference>
<dbReference type="PANTHER" id="PTHR31938">
    <property type="entry name" value="NUCLEAR SPECKLE SPLICING REGULATORY PROTEIN 1"/>
    <property type="match status" value="1"/>
</dbReference>
<dbReference type="OMA" id="EMQRWDA"/>
<evidence type="ECO:0000256" key="1">
    <source>
        <dbReference type="ARBA" id="ARBA00010126"/>
    </source>
</evidence>
<dbReference type="VEuPathDB" id="CryptoDB:Vbra_22683"/>
<dbReference type="EMBL" id="CDMY01000575">
    <property type="protein sequence ID" value="CEM24009.1"/>
    <property type="molecule type" value="Genomic_DNA"/>
</dbReference>
<dbReference type="Proteomes" id="UP000041254">
    <property type="component" value="Unassembled WGS sequence"/>
</dbReference>
<evidence type="ECO:0000313" key="6">
    <source>
        <dbReference type="Proteomes" id="UP000041254"/>
    </source>
</evidence>
<feature type="region of interest" description="Disordered" evidence="3">
    <location>
        <begin position="191"/>
        <end position="362"/>
    </location>
</feature>
<feature type="compositionally biased region" description="Basic and acidic residues" evidence="3">
    <location>
        <begin position="70"/>
        <end position="80"/>
    </location>
</feature>
<protein>
    <recommendedName>
        <fullName evidence="4">Nuclear speckle splicing regulatory protein 1 N-terminal domain-containing protein</fullName>
    </recommendedName>
</protein>
<evidence type="ECO:0000256" key="3">
    <source>
        <dbReference type="SAM" id="MobiDB-lite"/>
    </source>
</evidence>
<evidence type="ECO:0000259" key="4">
    <source>
        <dbReference type="Pfam" id="PF09745"/>
    </source>
</evidence>
<dbReference type="STRING" id="1169540.A0A0G4G6C2"/>
<feature type="domain" description="Nuclear speckle splicing regulatory protein 1 N-terminal" evidence="4">
    <location>
        <begin position="72"/>
        <end position="206"/>
    </location>
</feature>
<feature type="region of interest" description="Disordered" evidence="3">
    <location>
        <begin position="1"/>
        <end position="141"/>
    </location>
</feature>
<keyword evidence="6" id="KW-1185">Reference proteome</keyword>
<feature type="compositionally biased region" description="Basic and acidic residues" evidence="3">
    <location>
        <begin position="191"/>
        <end position="214"/>
    </location>
</feature>
<dbReference type="InterPro" id="IPR042816">
    <property type="entry name" value="Nsrp1"/>
</dbReference>
<dbReference type="OrthoDB" id="446635at2759"/>
<feature type="compositionally biased region" description="Basic and acidic residues" evidence="3">
    <location>
        <begin position="260"/>
        <end position="277"/>
    </location>
</feature>
<organism evidence="5 6">
    <name type="scientific">Vitrella brassicaformis (strain CCMP3155)</name>
    <dbReference type="NCBI Taxonomy" id="1169540"/>
    <lineage>
        <taxon>Eukaryota</taxon>
        <taxon>Sar</taxon>
        <taxon>Alveolata</taxon>
        <taxon>Colpodellida</taxon>
        <taxon>Vitrellaceae</taxon>
        <taxon>Vitrella</taxon>
    </lineage>
</organism>
<evidence type="ECO:0000313" key="5">
    <source>
        <dbReference type="EMBL" id="CEM24009.1"/>
    </source>
</evidence>
<keyword evidence="2" id="KW-0175">Coiled coil</keyword>
<feature type="compositionally biased region" description="Basic and acidic residues" evidence="3">
    <location>
        <begin position="101"/>
        <end position="122"/>
    </location>
</feature>
<gene>
    <name evidence="5" type="ORF">Vbra_22683</name>
</gene>
<sequence length="362" mass="40754">MSASKLKFGLNLPAKKANQPPLPSSRQQQSAAGVSALFAQSMEDEAADDEQGRRGQFRRMVQTQAGRQKRHEEEHQKMLEVDPTIFSYDDIYDNISSQQRAEADKQLKRQQQEERAAEEAAGKKKAKPKSRYIESLQRVSQRRQMEQEIIEERNLKREQERDAELYADKDKFITSAYKKKLEERRQLERELAMQDARDTHNEVTKKENLTDFHSHLLKHNLASRHVQPPPAKPATDDTPPAAPVEREEGASSAAAVGNMPEDKPSSPRPDKRPRDGDEHEAEAPPTAAGQPLPSTEQEEPAAAQPAPKKPKKDVPAAPPELSAEEKARQEAERKTAVLSARERYLQRKKQQEAGEGQSEGGT</sequence>
<feature type="compositionally biased region" description="Basic and acidic residues" evidence="3">
    <location>
        <begin position="323"/>
        <end position="352"/>
    </location>
</feature>
<evidence type="ECO:0000256" key="2">
    <source>
        <dbReference type="ARBA" id="ARBA00023054"/>
    </source>
</evidence>
<proteinExistence type="inferred from homology"/>
<dbReference type="GO" id="GO:0000381">
    <property type="term" value="P:regulation of alternative mRNA splicing, via spliceosome"/>
    <property type="evidence" value="ECO:0007669"/>
    <property type="project" value="InterPro"/>
</dbReference>
<accession>A0A0G4G6C2</accession>
<dbReference type="AlphaFoldDB" id="A0A0G4G6C2"/>
<comment type="similarity">
    <text evidence="1">Belongs to the NSRP1 family.</text>
</comment>
<dbReference type="PANTHER" id="PTHR31938:SF4">
    <property type="entry name" value="NUCLEAR SPECKLE SPLICING REGULATORY PROTEIN 1"/>
    <property type="match status" value="1"/>
</dbReference>
<dbReference type="InterPro" id="IPR018612">
    <property type="entry name" value="NSRP1_N"/>
</dbReference>
<reference evidence="5 6" key="1">
    <citation type="submission" date="2014-11" db="EMBL/GenBank/DDBJ databases">
        <authorList>
            <person name="Zhu J."/>
            <person name="Qi W."/>
            <person name="Song R."/>
        </authorList>
    </citation>
    <scope>NUCLEOTIDE SEQUENCE [LARGE SCALE GENOMIC DNA]</scope>
</reference>
<name>A0A0G4G6C2_VITBC</name>
<dbReference type="InParanoid" id="A0A0G4G6C2"/>